<comment type="caution">
    <text evidence="6">The sequence shown here is derived from an EMBL/GenBank/DDBJ whole genome shotgun (WGS) entry which is preliminary data.</text>
</comment>
<evidence type="ECO:0000259" key="4">
    <source>
        <dbReference type="Pfam" id="PF01103"/>
    </source>
</evidence>
<feature type="domain" description="POTRA" evidence="5">
    <location>
        <begin position="204"/>
        <end position="270"/>
    </location>
</feature>
<dbReference type="Pfam" id="PF07244">
    <property type="entry name" value="POTRA"/>
    <property type="match status" value="1"/>
</dbReference>
<evidence type="ECO:0000256" key="1">
    <source>
        <dbReference type="ARBA" id="ARBA00004370"/>
    </source>
</evidence>
<evidence type="ECO:0000313" key="7">
    <source>
        <dbReference type="Proteomes" id="UP000239736"/>
    </source>
</evidence>
<dbReference type="Gene3D" id="3.10.20.310">
    <property type="entry name" value="membrane protein fhac"/>
    <property type="match status" value="1"/>
</dbReference>
<accession>A0A2S5JME0</accession>
<keyword evidence="3" id="KW-0472">Membrane</keyword>
<proteinExistence type="predicted"/>
<dbReference type="InterPro" id="IPR039910">
    <property type="entry name" value="D15-like"/>
</dbReference>
<dbReference type="GO" id="GO:0019867">
    <property type="term" value="C:outer membrane"/>
    <property type="evidence" value="ECO:0007669"/>
    <property type="project" value="InterPro"/>
</dbReference>
<dbReference type="OrthoDB" id="9769707at2"/>
<dbReference type="PANTHER" id="PTHR12815">
    <property type="entry name" value="SORTING AND ASSEMBLY MACHINERY SAMM50 PROTEIN FAMILY MEMBER"/>
    <property type="match status" value="1"/>
</dbReference>
<feature type="domain" description="Bacterial surface antigen (D15)" evidence="4">
    <location>
        <begin position="304"/>
        <end position="605"/>
    </location>
</feature>
<dbReference type="InterPro" id="IPR010827">
    <property type="entry name" value="BamA/TamA_POTRA"/>
</dbReference>
<organism evidence="6 7">
    <name type="scientific">Albidovulum inexpectatum</name>
    <dbReference type="NCBI Taxonomy" id="196587"/>
    <lineage>
        <taxon>Bacteria</taxon>
        <taxon>Pseudomonadati</taxon>
        <taxon>Pseudomonadota</taxon>
        <taxon>Alphaproteobacteria</taxon>
        <taxon>Rhodobacterales</taxon>
        <taxon>Paracoccaceae</taxon>
        <taxon>Albidovulum</taxon>
    </lineage>
</organism>
<sequence length="605" mass="64314">MRRTAGIALGLALGIGAAMVAPTPLRALQSAKLVAPGAEDALAERLRAASVTLQMVNEKRTDAQSLIAATRADYGRLLGVLYAAGHYGGVISILIDGREAADIPPLEAPDRIDRIEITVRPGPLFTFSAARMRPYAPGTDLPPAYRDTLPAYSTAIVEAADAGVKGWRNLGHAKARVADQKIIADHRDRTLASTIILDPGPRLRFGQLTIEGQERMRIDRIRKIAGFPAGEVFDPEKADKVAARLRRTGVFRSVALAEAEQPDPDGTLDFRLTLVEEAPRRFGIGAEASTSDGVSLSGYWLHRNLLGGAERLRIEAAIDQIGTQGVDPGYSVSARIDRPATPVTDAGAFALARAERTDIVDQRVDTFELGLGLTRPLSDTLSAEAGLSYIRSRATDAAGTTDYSLVALPMSLTWDRRDSVTDPATGFYLAGRLTPYLGLQTTGSGAQMMLDGRAYRGFGEEDRFVLAARLQLGTILGSGLDDTLPDYLFFSGGGGTVRGQPYQSLGVTRQRSASVTIQSGGLSFAGISGEMRARLTERIGAVAFYDAGLISDDTLWGGNSDWHAGAGLGLRYDTGIGPIRLDLGLPVSGDTGDGVQIYVGIGQAF</sequence>
<evidence type="ECO:0000256" key="2">
    <source>
        <dbReference type="ARBA" id="ARBA00022452"/>
    </source>
</evidence>
<dbReference type="PANTHER" id="PTHR12815:SF42">
    <property type="entry name" value="BACTERIAL SURFACE ANTIGEN (D15) DOMAIN-CONTAINING PROTEIN"/>
    <property type="match status" value="1"/>
</dbReference>
<dbReference type="Gene3D" id="2.40.160.50">
    <property type="entry name" value="membrane protein fhac: a member of the omp85/tpsb transporter family"/>
    <property type="match status" value="1"/>
</dbReference>
<evidence type="ECO:0000256" key="3">
    <source>
        <dbReference type="ARBA" id="ARBA00023136"/>
    </source>
</evidence>
<protein>
    <submittedName>
        <fullName evidence="6">Translocation and assembly module TamA</fullName>
    </submittedName>
</protein>
<name>A0A2S5JME0_9RHOB</name>
<keyword evidence="7" id="KW-1185">Reference proteome</keyword>
<dbReference type="Pfam" id="PF01103">
    <property type="entry name" value="Omp85"/>
    <property type="match status" value="1"/>
</dbReference>
<evidence type="ECO:0000313" key="6">
    <source>
        <dbReference type="EMBL" id="PPB82676.1"/>
    </source>
</evidence>
<reference evidence="6 7" key="1">
    <citation type="submission" date="2018-01" db="EMBL/GenBank/DDBJ databases">
        <title>Genomic Encyclopedia of Archaeal and Bacterial Type Strains, Phase II (KMG-II): from individual species to whole genera.</title>
        <authorList>
            <person name="Goeker M."/>
        </authorList>
    </citation>
    <scope>NUCLEOTIDE SEQUENCE [LARGE SCALE GENOMIC DNA]</scope>
    <source>
        <strain evidence="6 7">DSM 12048</strain>
    </source>
</reference>
<comment type="subcellular location">
    <subcellularLocation>
        <location evidence="1">Membrane</location>
    </subcellularLocation>
</comment>
<dbReference type="Proteomes" id="UP000239736">
    <property type="component" value="Unassembled WGS sequence"/>
</dbReference>
<dbReference type="RefSeq" id="WP_104069192.1">
    <property type="nucleotide sequence ID" value="NZ_PRDS01000001.1"/>
</dbReference>
<evidence type="ECO:0000259" key="5">
    <source>
        <dbReference type="Pfam" id="PF07244"/>
    </source>
</evidence>
<keyword evidence="2" id="KW-1134">Transmembrane beta strand</keyword>
<dbReference type="EMBL" id="PRDS01000001">
    <property type="protein sequence ID" value="PPB82676.1"/>
    <property type="molecule type" value="Genomic_DNA"/>
</dbReference>
<gene>
    <name evidence="6" type="ORF">LV82_00615</name>
</gene>
<keyword evidence="2" id="KW-0812">Transmembrane</keyword>
<dbReference type="AlphaFoldDB" id="A0A2S5JME0"/>
<dbReference type="InterPro" id="IPR000184">
    <property type="entry name" value="Bac_surfAg_D15"/>
</dbReference>